<keyword evidence="9 18" id="KW-0418">Kinase</keyword>
<dbReference type="SMART" id="SM00108">
    <property type="entry name" value="B_lectin"/>
    <property type="match status" value="1"/>
</dbReference>
<evidence type="ECO:0000256" key="2">
    <source>
        <dbReference type="ARBA" id="ARBA00022527"/>
    </source>
</evidence>
<dbReference type="GO" id="GO:0016020">
    <property type="term" value="C:membrane"/>
    <property type="evidence" value="ECO:0007669"/>
    <property type="project" value="UniProtKB-SubCell"/>
</dbReference>
<dbReference type="SUPFAM" id="SSF51110">
    <property type="entry name" value="alpha-D-mannose-specific plant lectins"/>
    <property type="match status" value="2"/>
</dbReference>
<keyword evidence="7" id="KW-0430">Lectin</keyword>
<evidence type="ECO:0000256" key="8">
    <source>
        <dbReference type="ARBA" id="ARBA00022741"/>
    </source>
</evidence>
<dbReference type="CDD" id="cd14066">
    <property type="entry name" value="STKc_IRAK"/>
    <property type="match status" value="1"/>
</dbReference>
<keyword evidence="14" id="KW-0675">Receptor</keyword>
<evidence type="ECO:0000256" key="5">
    <source>
        <dbReference type="ARBA" id="ARBA00022692"/>
    </source>
</evidence>
<keyword evidence="5 20" id="KW-0812">Transmembrane</keyword>
<evidence type="ECO:0000256" key="6">
    <source>
        <dbReference type="ARBA" id="ARBA00022729"/>
    </source>
</evidence>
<feature type="signal peptide" evidence="21">
    <location>
        <begin position="1"/>
        <end position="25"/>
    </location>
</feature>
<keyword evidence="11 20" id="KW-1133">Transmembrane helix</keyword>
<dbReference type="InterPro" id="IPR017441">
    <property type="entry name" value="Protein_kinase_ATP_BS"/>
</dbReference>
<evidence type="ECO:0000256" key="19">
    <source>
        <dbReference type="PROSITE-ProRule" id="PRU10141"/>
    </source>
</evidence>
<evidence type="ECO:0000259" key="23">
    <source>
        <dbReference type="PROSITE" id="PS50927"/>
    </source>
</evidence>
<dbReference type="GO" id="GO:0005524">
    <property type="term" value="F:ATP binding"/>
    <property type="evidence" value="ECO:0007669"/>
    <property type="project" value="UniProtKB-UniRule"/>
</dbReference>
<gene>
    <name evidence="24" type="ORF">CDL15_Pgr026540</name>
</gene>
<dbReference type="PANTHER" id="PTHR47976">
    <property type="entry name" value="G-TYPE LECTIN S-RECEPTOR-LIKE SERINE/THREONINE-PROTEIN KINASE SD2-5"/>
    <property type="match status" value="1"/>
</dbReference>
<evidence type="ECO:0000256" key="15">
    <source>
        <dbReference type="ARBA" id="ARBA00023180"/>
    </source>
</evidence>
<dbReference type="EC" id="2.7.11.1" evidence="18"/>
<dbReference type="SMART" id="SM00220">
    <property type="entry name" value="S_TKc"/>
    <property type="match status" value="1"/>
</dbReference>
<dbReference type="PROSITE" id="PS00107">
    <property type="entry name" value="PROTEIN_KINASE_ATP"/>
    <property type="match status" value="1"/>
</dbReference>
<keyword evidence="13" id="KW-1015">Disulfide bond</keyword>
<comment type="caution">
    <text evidence="24">The sequence shown here is derived from an EMBL/GenBank/DDBJ whole genome shotgun (WGS) entry which is preliminary data.</text>
</comment>
<keyword evidence="2 18" id="KW-0723">Serine/threonine-protein kinase</keyword>
<comment type="catalytic activity">
    <reaction evidence="17 18">
        <text>L-seryl-[protein] + ATP = O-phospho-L-seryl-[protein] + ADP + H(+)</text>
        <dbReference type="Rhea" id="RHEA:17989"/>
        <dbReference type="Rhea" id="RHEA-COMP:9863"/>
        <dbReference type="Rhea" id="RHEA-COMP:11604"/>
        <dbReference type="ChEBI" id="CHEBI:15378"/>
        <dbReference type="ChEBI" id="CHEBI:29999"/>
        <dbReference type="ChEBI" id="CHEBI:30616"/>
        <dbReference type="ChEBI" id="CHEBI:83421"/>
        <dbReference type="ChEBI" id="CHEBI:456216"/>
        <dbReference type="EC" id="2.7.11.1"/>
    </reaction>
</comment>
<dbReference type="EMBL" id="MTKT01003950">
    <property type="protein sequence ID" value="OWM73441.1"/>
    <property type="molecule type" value="Genomic_DNA"/>
</dbReference>
<evidence type="ECO:0000256" key="16">
    <source>
        <dbReference type="ARBA" id="ARBA00047899"/>
    </source>
</evidence>
<dbReference type="AlphaFoldDB" id="A0A218WMI1"/>
<keyword evidence="12 20" id="KW-0472">Membrane</keyword>
<dbReference type="FunFam" id="1.10.510.10:FF:000237">
    <property type="entry name" value="G-type lectin S-receptor-like serine/threonine-protein kinase"/>
    <property type="match status" value="1"/>
</dbReference>
<dbReference type="InterPro" id="IPR001480">
    <property type="entry name" value="Bulb-type_lectin_dom"/>
</dbReference>
<keyword evidence="6 21" id="KW-0732">Signal</keyword>
<dbReference type="SUPFAM" id="SSF56112">
    <property type="entry name" value="Protein kinase-like (PK-like)"/>
    <property type="match status" value="1"/>
</dbReference>
<dbReference type="GO" id="GO:0030246">
    <property type="term" value="F:carbohydrate binding"/>
    <property type="evidence" value="ECO:0007669"/>
    <property type="project" value="UniProtKB-KW"/>
</dbReference>
<feature type="transmembrane region" description="Helical" evidence="20">
    <location>
        <begin position="444"/>
        <end position="468"/>
    </location>
</feature>
<proteinExistence type="inferred from homology"/>
<evidence type="ECO:0000313" key="24">
    <source>
        <dbReference type="EMBL" id="OWM73441.1"/>
    </source>
</evidence>
<keyword evidence="10 18" id="KW-0067">ATP-binding</keyword>
<dbReference type="Gene3D" id="3.30.200.20">
    <property type="entry name" value="Phosphorylase Kinase, domain 1"/>
    <property type="match status" value="1"/>
</dbReference>
<name>A0A218WMI1_PUNGR</name>
<comment type="subcellular location">
    <subcellularLocation>
        <location evidence="1">Membrane</location>
        <topology evidence="1">Single-pass type I membrane protein</topology>
    </subcellularLocation>
</comment>
<keyword evidence="3" id="KW-0245">EGF-like domain</keyword>
<dbReference type="InterPro" id="IPR011009">
    <property type="entry name" value="Kinase-like_dom_sf"/>
</dbReference>
<feature type="domain" description="Protein kinase" evidence="22">
    <location>
        <begin position="503"/>
        <end position="777"/>
    </location>
</feature>
<evidence type="ECO:0000256" key="1">
    <source>
        <dbReference type="ARBA" id="ARBA00004479"/>
    </source>
</evidence>
<feature type="chain" id="PRO_5013188544" description="Receptor-like serine/threonine-protein kinase" evidence="21">
    <location>
        <begin position="26"/>
        <end position="793"/>
    </location>
</feature>
<dbReference type="FunFam" id="3.30.200.20:FF:000059">
    <property type="entry name" value="S-receptor-like serine/threonine-protein kinase"/>
    <property type="match status" value="1"/>
</dbReference>
<dbReference type="InterPro" id="IPR051343">
    <property type="entry name" value="G-type_lectin_kinases/EP1-like"/>
</dbReference>
<accession>A0A218WMI1</accession>
<dbReference type="GO" id="GO:0004674">
    <property type="term" value="F:protein serine/threonine kinase activity"/>
    <property type="evidence" value="ECO:0007669"/>
    <property type="project" value="UniProtKB-KW"/>
</dbReference>
<dbReference type="Proteomes" id="UP000197138">
    <property type="component" value="Unassembled WGS sequence"/>
</dbReference>
<dbReference type="CDD" id="cd00028">
    <property type="entry name" value="B_lectin"/>
    <property type="match status" value="1"/>
</dbReference>
<reference evidence="25" key="1">
    <citation type="journal article" date="2017" name="Plant J.">
        <title>The pomegranate (Punica granatum L.) genome and the genomics of punicalagin biosynthesis.</title>
        <authorList>
            <person name="Qin G."/>
            <person name="Xu C."/>
            <person name="Ming R."/>
            <person name="Tang H."/>
            <person name="Guyot R."/>
            <person name="Kramer E.M."/>
            <person name="Hu Y."/>
            <person name="Yi X."/>
            <person name="Qi Y."/>
            <person name="Xu X."/>
            <person name="Gao Z."/>
            <person name="Pan H."/>
            <person name="Jian J."/>
            <person name="Tian Y."/>
            <person name="Yue Z."/>
            <person name="Xu Y."/>
        </authorList>
    </citation>
    <scope>NUCLEOTIDE SEQUENCE [LARGE SCALE GENOMIC DNA]</scope>
    <source>
        <strain evidence="25">cv. Dabenzi</strain>
    </source>
</reference>
<evidence type="ECO:0000256" key="17">
    <source>
        <dbReference type="ARBA" id="ARBA00048679"/>
    </source>
</evidence>
<evidence type="ECO:0000256" key="13">
    <source>
        <dbReference type="ARBA" id="ARBA00023157"/>
    </source>
</evidence>
<evidence type="ECO:0000313" key="25">
    <source>
        <dbReference type="Proteomes" id="UP000197138"/>
    </source>
</evidence>
<evidence type="ECO:0000256" key="20">
    <source>
        <dbReference type="SAM" id="Phobius"/>
    </source>
</evidence>
<dbReference type="FunFam" id="2.90.10.10:FF:000013">
    <property type="entry name" value="G-type lectin S-receptor-like serine/threonine-protein kinase LECRK1"/>
    <property type="match status" value="1"/>
</dbReference>
<evidence type="ECO:0000256" key="18">
    <source>
        <dbReference type="PIRNR" id="PIRNR000641"/>
    </source>
</evidence>
<evidence type="ECO:0000256" key="3">
    <source>
        <dbReference type="ARBA" id="ARBA00022536"/>
    </source>
</evidence>
<evidence type="ECO:0000259" key="22">
    <source>
        <dbReference type="PROSITE" id="PS50011"/>
    </source>
</evidence>
<comment type="catalytic activity">
    <reaction evidence="16 18">
        <text>L-threonyl-[protein] + ATP = O-phospho-L-threonyl-[protein] + ADP + H(+)</text>
        <dbReference type="Rhea" id="RHEA:46608"/>
        <dbReference type="Rhea" id="RHEA-COMP:11060"/>
        <dbReference type="Rhea" id="RHEA-COMP:11605"/>
        <dbReference type="ChEBI" id="CHEBI:15378"/>
        <dbReference type="ChEBI" id="CHEBI:30013"/>
        <dbReference type="ChEBI" id="CHEBI:30616"/>
        <dbReference type="ChEBI" id="CHEBI:61977"/>
        <dbReference type="ChEBI" id="CHEBI:456216"/>
        <dbReference type="EC" id="2.7.11.1"/>
    </reaction>
</comment>
<evidence type="ECO:0000256" key="9">
    <source>
        <dbReference type="ARBA" id="ARBA00022777"/>
    </source>
</evidence>
<dbReference type="InterPro" id="IPR008271">
    <property type="entry name" value="Ser/Thr_kinase_AS"/>
</dbReference>
<protein>
    <recommendedName>
        <fullName evidence="18">Receptor-like serine/threonine-protein kinase</fullName>
        <ecNumber evidence="18">2.7.11.1</ecNumber>
    </recommendedName>
</protein>
<dbReference type="PROSITE" id="PS50011">
    <property type="entry name" value="PROTEIN_KINASE_DOM"/>
    <property type="match status" value="1"/>
</dbReference>
<dbReference type="Gene3D" id="2.90.10.10">
    <property type="entry name" value="Bulb-type lectin domain"/>
    <property type="match status" value="2"/>
</dbReference>
<dbReference type="InterPro" id="IPR000719">
    <property type="entry name" value="Prot_kinase_dom"/>
</dbReference>
<comment type="similarity">
    <text evidence="18">Belongs to the protein kinase superfamily. Ser/Thr protein kinase family.</text>
</comment>
<evidence type="ECO:0000256" key="7">
    <source>
        <dbReference type="ARBA" id="ARBA00022734"/>
    </source>
</evidence>
<dbReference type="Pfam" id="PF01453">
    <property type="entry name" value="B_lectin"/>
    <property type="match status" value="1"/>
</dbReference>
<dbReference type="GO" id="GO:0106310">
    <property type="term" value="F:protein serine kinase activity"/>
    <property type="evidence" value="ECO:0007669"/>
    <property type="project" value="RHEA"/>
</dbReference>
<keyword evidence="15" id="KW-0325">Glycoprotein</keyword>
<evidence type="ECO:0000256" key="14">
    <source>
        <dbReference type="ARBA" id="ARBA00023170"/>
    </source>
</evidence>
<organism evidence="24 25">
    <name type="scientific">Punica granatum</name>
    <name type="common">Pomegranate</name>
    <dbReference type="NCBI Taxonomy" id="22663"/>
    <lineage>
        <taxon>Eukaryota</taxon>
        <taxon>Viridiplantae</taxon>
        <taxon>Streptophyta</taxon>
        <taxon>Embryophyta</taxon>
        <taxon>Tracheophyta</taxon>
        <taxon>Spermatophyta</taxon>
        <taxon>Magnoliopsida</taxon>
        <taxon>eudicotyledons</taxon>
        <taxon>Gunneridae</taxon>
        <taxon>Pentapetalae</taxon>
        <taxon>rosids</taxon>
        <taxon>malvids</taxon>
        <taxon>Myrtales</taxon>
        <taxon>Lythraceae</taxon>
        <taxon>Punica</taxon>
    </lineage>
</organism>
<sequence length="793" mass="88764">MASASLTLLLLLFPLLLSLATLAQAQGNITLDLSLTADDRNSSWKSPSGDFALGFQRTAGNGGFLLAIWFDKIPDKTVIWSANRDNLAPQGSKVELTREGRLVLNSPGGEEIWAASTSIGASNASMLDTGNFVLVNETGFNSWETFSHPSDTILPTQVLNQGTEIISSYSATNYSSGRFRLILQSDGNLVMHTRPVYDLGYWDSQTGGSGYQVIFNQTGQIYVTARNGSLVYNITSGTFSSRDLYQRAVLEYDGVFRQYVYPRNTSSSLGWPKAWTLVPSPVPPNICTTMRQYLGAGACGWNSYCILGDDQRPRCECPHRYSYIDPSKKMNGCKPDFLPQSCDEGKVETNLFTIRDMPNADWQLSDYERYDNQDENFCRQVCLDDCLCAVAIFRQGNCLKKRMPLSNGMVDLTVGGKALIKVRIDNSTSKTCLAAQRRNINRPLIIIGSAIMSSSALILLLLTFLIWFRYFHGKKPGTSQSYLVNRFSSMQSFTYKELREATGGFKEELGRGAYGAVYKGVLPSSERSVIAVKVLERITSDGDREFKTEVDTIGRTNHRNLVELIGFCNEGQNRLLVYEFMPNGSLADFLFGGSRPSWFKRIEIVRGIARGLLYLHEECSKQIIHCDIKPQNILLDESLTAKISDFGLSKLLKIDQTRTMTAVRGTKGYLAVEWFRSMPISVKVDVYSFGIVLLELICCRKNCEFELNDEAQMILSDWVYDCYHEDKVELIVGGDEEMLGDMNRVRRFVMIAMWCIQEEPSMRPSMKKVTQMLEGVIDVAIPPGPSSFISSIQ</sequence>
<keyword evidence="8 18" id="KW-0547">Nucleotide-binding</keyword>
<evidence type="ECO:0000256" key="10">
    <source>
        <dbReference type="ARBA" id="ARBA00022840"/>
    </source>
</evidence>
<keyword evidence="4 18" id="KW-0808">Transferase</keyword>
<evidence type="ECO:0000256" key="12">
    <source>
        <dbReference type="ARBA" id="ARBA00023136"/>
    </source>
</evidence>
<dbReference type="PANTHER" id="PTHR47976:SF47">
    <property type="entry name" value="RECEPTOR-LIKE SERINE_THREONINE-PROTEIN KINASE"/>
    <property type="match status" value="1"/>
</dbReference>
<evidence type="ECO:0000256" key="21">
    <source>
        <dbReference type="SAM" id="SignalP"/>
    </source>
</evidence>
<dbReference type="Gene3D" id="1.10.510.10">
    <property type="entry name" value="Transferase(Phosphotransferase) domain 1"/>
    <property type="match status" value="1"/>
</dbReference>
<feature type="binding site" evidence="19">
    <location>
        <position position="533"/>
    </location>
    <ligand>
        <name>ATP</name>
        <dbReference type="ChEBI" id="CHEBI:30616"/>
    </ligand>
</feature>
<feature type="domain" description="Bulb-type lectin" evidence="23">
    <location>
        <begin position="26"/>
        <end position="147"/>
    </location>
</feature>
<dbReference type="InterPro" id="IPR024171">
    <property type="entry name" value="SRK-like_kinase"/>
</dbReference>
<dbReference type="PIRSF" id="PIRSF000641">
    <property type="entry name" value="SRK"/>
    <property type="match status" value="1"/>
</dbReference>
<dbReference type="PROSITE" id="PS50927">
    <property type="entry name" value="BULB_LECTIN"/>
    <property type="match status" value="1"/>
</dbReference>
<dbReference type="PROSITE" id="PS00108">
    <property type="entry name" value="PROTEIN_KINASE_ST"/>
    <property type="match status" value="1"/>
</dbReference>
<evidence type="ECO:0000256" key="4">
    <source>
        <dbReference type="ARBA" id="ARBA00022679"/>
    </source>
</evidence>
<evidence type="ECO:0000256" key="11">
    <source>
        <dbReference type="ARBA" id="ARBA00022989"/>
    </source>
</evidence>
<dbReference type="InterPro" id="IPR036426">
    <property type="entry name" value="Bulb-type_lectin_dom_sf"/>
</dbReference>
<dbReference type="Pfam" id="PF00069">
    <property type="entry name" value="Pkinase"/>
    <property type="match status" value="1"/>
</dbReference>